<dbReference type="EMBL" id="MLCA01000010">
    <property type="protein sequence ID" value="MEE7492548.1"/>
    <property type="molecule type" value="Genomic_DNA"/>
</dbReference>
<protein>
    <submittedName>
        <fullName evidence="2">Uncharacterized protein</fullName>
    </submittedName>
</protein>
<name>A0ABU7TRX7_9HYPH</name>
<feature type="signal peptide" evidence="1">
    <location>
        <begin position="1"/>
        <end position="29"/>
    </location>
</feature>
<dbReference type="Proteomes" id="UP001355206">
    <property type="component" value="Unassembled WGS sequence"/>
</dbReference>
<accession>A0ABU7TRX7</accession>
<organism evidence="2 3">
    <name type="scientific">Methylobacterium oryzae</name>
    <dbReference type="NCBI Taxonomy" id="334852"/>
    <lineage>
        <taxon>Bacteria</taxon>
        <taxon>Pseudomonadati</taxon>
        <taxon>Pseudomonadota</taxon>
        <taxon>Alphaproteobacteria</taxon>
        <taxon>Hyphomicrobiales</taxon>
        <taxon>Methylobacteriaceae</taxon>
        <taxon>Methylobacterium</taxon>
    </lineage>
</organism>
<evidence type="ECO:0000313" key="3">
    <source>
        <dbReference type="Proteomes" id="UP001355206"/>
    </source>
</evidence>
<sequence>MRSRTRMALILALTAVALPLAVAPRKARAQGADSVVACETLIAARRIDAAAGGGGPAPSEAGCRRIPRSAIGAVEQRALIGGAPYECMTIADGGRCLWIVP</sequence>
<reference evidence="2 3" key="1">
    <citation type="journal article" date="2012" name="Genet. Mol. Biol.">
        <title>Analysis of 16S rRNA and mxaF genes revealing insights into Methylobacterium niche-specific plant association.</title>
        <authorList>
            <person name="Dourado M.N."/>
            <person name="Andreote F.D."/>
            <person name="Dini-Andreote F."/>
            <person name="Conti R."/>
            <person name="Araujo J.M."/>
            <person name="Araujo W.L."/>
        </authorList>
    </citation>
    <scope>NUCLEOTIDE SEQUENCE [LARGE SCALE GENOMIC DNA]</scope>
    <source>
        <strain evidence="2 3">TC3-10</strain>
    </source>
</reference>
<evidence type="ECO:0000313" key="2">
    <source>
        <dbReference type="EMBL" id="MEE7492548.1"/>
    </source>
</evidence>
<evidence type="ECO:0000256" key="1">
    <source>
        <dbReference type="SAM" id="SignalP"/>
    </source>
</evidence>
<comment type="caution">
    <text evidence="2">The sequence shown here is derived from an EMBL/GenBank/DDBJ whole genome shotgun (WGS) entry which is preliminary data.</text>
</comment>
<keyword evidence="3" id="KW-1185">Reference proteome</keyword>
<gene>
    <name evidence="2" type="ORF">MOTC310_19545</name>
</gene>
<feature type="chain" id="PRO_5047024192" evidence="1">
    <location>
        <begin position="30"/>
        <end position="101"/>
    </location>
</feature>
<keyword evidence="1" id="KW-0732">Signal</keyword>
<proteinExistence type="predicted"/>